<dbReference type="Pfam" id="PF00240">
    <property type="entry name" value="ubiquitin"/>
    <property type="match status" value="1"/>
</dbReference>
<evidence type="ECO:0000313" key="2">
    <source>
        <dbReference type="EMBL" id="OHT13915.1"/>
    </source>
</evidence>
<evidence type="ECO:0000313" key="3">
    <source>
        <dbReference type="Proteomes" id="UP000179807"/>
    </source>
</evidence>
<dbReference type="GeneID" id="94833298"/>
<dbReference type="VEuPathDB" id="TrichDB:TRFO_15802"/>
<dbReference type="PANTHER" id="PTHR10666">
    <property type="entry name" value="UBIQUITIN"/>
    <property type="match status" value="1"/>
</dbReference>
<reference evidence="2" key="1">
    <citation type="submission" date="2016-10" db="EMBL/GenBank/DDBJ databases">
        <authorList>
            <person name="Benchimol M."/>
            <person name="Almeida L.G."/>
            <person name="Vasconcelos A.T."/>
            <person name="Perreira-Neves A."/>
            <person name="Rosa I.A."/>
            <person name="Tasca T."/>
            <person name="Bogo M.R."/>
            <person name="de Souza W."/>
        </authorList>
    </citation>
    <scope>NUCLEOTIDE SEQUENCE [LARGE SCALE GENOMIC DNA]</scope>
    <source>
        <strain evidence="2">K</strain>
    </source>
</reference>
<proteinExistence type="predicted"/>
<protein>
    <submittedName>
        <fullName evidence="2">Ubiquitin family protein</fullName>
    </submittedName>
</protein>
<dbReference type="InterPro" id="IPR019956">
    <property type="entry name" value="Ubiquitin_dom"/>
</dbReference>
<dbReference type="InterPro" id="IPR050158">
    <property type="entry name" value="Ubiquitin_ubiquitin-like"/>
</dbReference>
<keyword evidence="3" id="KW-1185">Reference proteome</keyword>
<gene>
    <name evidence="2" type="ORF">TRFO_15802</name>
</gene>
<accession>A0A1J4KRN0</accession>
<dbReference type="PRINTS" id="PR00348">
    <property type="entry name" value="UBIQUITIN"/>
</dbReference>
<dbReference type="SUPFAM" id="SSF54236">
    <property type="entry name" value="Ubiquitin-like"/>
    <property type="match status" value="1"/>
</dbReference>
<sequence length="57" mass="6403">MTIGAIKEELQQREGISVQQQRLLFRGQNLNDQTTIETAHIQAGEVLHMVLALRAGF</sequence>
<comment type="caution">
    <text evidence="2">The sequence shown here is derived from an EMBL/GenBank/DDBJ whole genome shotgun (WGS) entry which is preliminary data.</text>
</comment>
<dbReference type="RefSeq" id="XP_068367051.1">
    <property type="nucleotide sequence ID" value="XM_068498594.1"/>
</dbReference>
<evidence type="ECO:0000259" key="1">
    <source>
        <dbReference type="PROSITE" id="PS50053"/>
    </source>
</evidence>
<dbReference type="AlphaFoldDB" id="A0A1J4KRN0"/>
<feature type="domain" description="Ubiquitin-like" evidence="1">
    <location>
        <begin position="1"/>
        <end position="56"/>
    </location>
</feature>
<dbReference type="EMBL" id="MLAK01000451">
    <property type="protein sequence ID" value="OHT13915.1"/>
    <property type="molecule type" value="Genomic_DNA"/>
</dbReference>
<dbReference type="PROSITE" id="PS50053">
    <property type="entry name" value="UBIQUITIN_2"/>
    <property type="match status" value="1"/>
</dbReference>
<dbReference type="OrthoDB" id="1043111at2759"/>
<dbReference type="InterPro" id="IPR000626">
    <property type="entry name" value="Ubiquitin-like_dom"/>
</dbReference>
<dbReference type="Proteomes" id="UP000179807">
    <property type="component" value="Unassembled WGS sequence"/>
</dbReference>
<dbReference type="InterPro" id="IPR029071">
    <property type="entry name" value="Ubiquitin-like_domsf"/>
</dbReference>
<name>A0A1J4KRN0_9EUKA</name>
<organism evidence="2 3">
    <name type="scientific">Tritrichomonas foetus</name>
    <dbReference type="NCBI Taxonomy" id="1144522"/>
    <lineage>
        <taxon>Eukaryota</taxon>
        <taxon>Metamonada</taxon>
        <taxon>Parabasalia</taxon>
        <taxon>Tritrichomonadida</taxon>
        <taxon>Tritrichomonadidae</taxon>
        <taxon>Tritrichomonas</taxon>
    </lineage>
</organism>
<dbReference type="Gene3D" id="3.10.20.90">
    <property type="entry name" value="Phosphatidylinositol 3-kinase Catalytic Subunit, Chain A, domain 1"/>
    <property type="match status" value="1"/>
</dbReference>